<dbReference type="Gene3D" id="3.60.10.10">
    <property type="entry name" value="Endonuclease/exonuclease/phosphatase"/>
    <property type="match status" value="1"/>
</dbReference>
<reference evidence="3 4" key="4">
    <citation type="journal article" date="2011" name="BMC Genomics">
        <title>RNA-Seq improves annotation of protein-coding genes in the cucumber genome.</title>
        <authorList>
            <person name="Li Z."/>
            <person name="Zhang Z."/>
            <person name="Yan P."/>
            <person name="Huang S."/>
            <person name="Fei Z."/>
            <person name="Lin K."/>
        </authorList>
    </citation>
    <scope>NUCLEOTIDE SEQUENCE [LARGE SCALE GENOMIC DNA]</scope>
    <source>
        <strain evidence="4">cv. 9930</strain>
    </source>
</reference>
<keyword evidence="4" id="KW-1185">Reference proteome</keyword>
<feature type="compositionally biased region" description="Basic residues" evidence="1">
    <location>
        <begin position="74"/>
        <end position="83"/>
    </location>
</feature>
<dbReference type="KEGG" id="csv:101203382"/>
<sequence>MIGKNHDEPLSLMDIPAKTDKNKRKPSTSAAPNDHRKKRRRLAVSSETAIPKSSDPQKLAASSRLKTICSPSRTSRKHGKRRSSQTDGHRRWVYSARDCSRFIDKFMVASYNILGVENALNHPDLYHRVPSKFLDWSFRKELICNAIKFYNAGILCLQEVDRFDDLDELFQNYGYKGVYKARTGEANDGCAVFWIDKLFSLLHQETIEFQNFGLRNNVAQLCVLKMNKSKSKSKTSRSFVIGNIHVLFNPNRGDIKLGQVRLFLEKAHSLSQRWGNVPVIIAGDLNSIPKSAIYQFLASSELDIQLHDRRKISGQLDFSSSHGAFRFCSGGTKWSNVSTSKSFGWSDEEIRIASGSENVTRLQHPLKLSSAYYGIPGSYKTRDTNGEPLVTSFHSKFMGTVDYIWHSEKLAPVRVLETLPVDALKKTGGLPNEKWGSDHLALVCELAFDDDENDS</sequence>
<dbReference type="AlphaFoldDB" id="A0A0A0LUW1"/>
<accession>A0A0A0LUW1</accession>
<dbReference type="PANTHER" id="PTHR12121">
    <property type="entry name" value="CARBON CATABOLITE REPRESSOR PROTEIN 4"/>
    <property type="match status" value="1"/>
</dbReference>
<dbReference type="eggNOG" id="KOG2338">
    <property type="taxonomic scope" value="Eukaryota"/>
</dbReference>
<evidence type="ECO:0000313" key="4">
    <source>
        <dbReference type="Proteomes" id="UP000029981"/>
    </source>
</evidence>
<reference evidence="3 4" key="3">
    <citation type="journal article" date="2010" name="BMC Genomics">
        <title>Transcriptome sequencing and comparative analysis of cucumber flowers with different sex types.</title>
        <authorList>
            <person name="Guo S."/>
            <person name="Zheng Y."/>
            <person name="Joung J.G."/>
            <person name="Liu S."/>
            <person name="Zhang Z."/>
            <person name="Crasta O.R."/>
            <person name="Sobral B.W."/>
            <person name="Xu Y."/>
            <person name="Huang S."/>
            <person name="Fei Z."/>
        </authorList>
    </citation>
    <scope>NUCLEOTIDE SEQUENCE [LARGE SCALE GENOMIC DNA]</scope>
    <source>
        <strain evidence="4">cv. 9930</strain>
    </source>
</reference>
<reference evidence="3 4" key="2">
    <citation type="journal article" date="2009" name="PLoS ONE">
        <title>An integrated genetic and cytogenetic map of the cucumber genome.</title>
        <authorList>
            <person name="Ren Y."/>
            <person name="Zhang Z."/>
            <person name="Liu J."/>
            <person name="Staub J.E."/>
            <person name="Han Y."/>
            <person name="Cheng Z."/>
            <person name="Li X."/>
            <person name="Lu J."/>
            <person name="Miao H."/>
            <person name="Kang H."/>
            <person name="Xie B."/>
            <person name="Gu X."/>
            <person name="Wang X."/>
            <person name="Du Y."/>
            <person name="Jin W."/>
            <person name="Huang S."/>
        </authorList>
    </citation>
    <scope>NUCLEOTIDE SEQUENCE [LARGE SCALE GENOMIC DNA]</scope>
    <source>
        <strain evidence="4">cv. 9930</strain>
    </source>
</reference>
<organism evidence="3 4">
    <name type="scientific">Cucumis sativus</name>
    <name type="common">Cucumber</name>
    <dbReference type="NCBI Taxonomy" id="3659"/>
    <lineage>
        <taxon>Eukaryota</taxon>
        <taxon>Viridiplantae</taxon>
        <taxon>Streptophyta</taxon>
        <taxon>Embryophyta</taxon>
        <taxon>Tracheophyta</taxon>
        <taxon>Spermatophyta</taxon>
        <taxon>Magnoliopsida</taxon>
        <taxon>eudicotyledons</taxon>
        <taxon>Gunneridae</taxon>
        <taxon>Pentapetalae</taxon>
        <taxon>rosids</taxon>
        <taxon>fabids</taxon>
        <taxon>Cucurbitales</taxon>
        <taxon>Cucurbitaceae</taxon>
        <taxon>Benincaseae</taxon>
        <taxon>Cucumis</taxon>
    </lineage>
</organism>
<dbReference type="STRING" id="3659.A0A0A0LUW1"/>
<dbReference type="Proteomes" id="UP000029981">
    <property type="component" value="Chromosome 1"/>
</dbReference>
<evidence type="ECO:0000259" key="2">
    <source>
        <dbReference type="Pfam" id="PF03372"/>
    </source>
</evidence>
<dbReference type="EMBL" id="CM002922">
    <property type="protein sequence ID" value="KGN63816.1"/>
    <property type="molecule type" value="Genomic_DNA"/>
</dbReference>
<dbReference type="Pfam" id="PF03372">
    <property type="entry name" value="Exo_endo_phos"/>
    <property type="match status" value="1"/>
</dbReference>
<dbReference type="InterPro" id="IPR036691">
    <property type="entry name" value="Endo/exonu/phosph_ase_sf"/>
</dbReference>
<dbReference type="GO" id="GO:0003824">
    <property type="term" value="F:catalytic activity"/>
    <property type="evidence" value="ECO:0007669"/>
    <property type="project" value="InterPro"/>
</dbReference>
<evidence type="ECO:0000313" key="3">
    <source>
        <dbReference type="EMBL" id="KGN63816.1"/>
    </source>
</evidence>
<feature type="domain" description="Endonuclease/exonuclease/phosphatase" evidence="2">
    <location>
        <begin position="109"/>
        <end position="439"/>
    </location>
</feature>
<proteinExistence type="predicted"/>
<feature type="region of interest" description="Disordered" evidence="1">
    <location>
        <begin position="1"/>
        <end position="87"/>
    </location>
</feature>
<dbReference type="GO" id="GO:0003730">
    <property type="term" value="F:mRNA 3'-UTR binding"/>
    <property type="evidence" value="ECO:0000318"/>
    <property type="project" value="GO_Central"/>
</dbReference>
<gene>
    <name evidence="3" type="ORF">Csa_1G023040</name>
</gene>
<dbReference type="Gramene" id="KGN63816">
    <property type="protein sequence ID" value="KGN63816"/>
    <property type="gene ID" value="Csa_1G023040"/>
</dbReference>
<evidence type="ECO:0000256" key="1">
    <source>
        <dbReference type="SAM" id="MobiDB-lite"/>
    </source>
</evidence>
<dbReference type="PANTHER" id="PTHR12121:SF74">
    <property type="entry name" value="CARBON CATABOLITE REPRESSOR PROTEIN 4 HOMOLOG 5"/>
    <property type="match status" value="1"/>
</dbReference>
<protein>
    <recommendedName>
        <fullName evidence="2">Endonuclease/exonuclease/phosphatase domain-containing protein</fullName>
    </recommendedName>
</protein>
<dbReference type="InterPro" id="IPR050410">
    <property type="entry name" value="CCR4/nocturin_mRNA_transcr"/>
</dbReference>
<reference evidence="3 4" key="1">
    <citation type="journal article" date="2009" name="Nat. Genet.">
        <title>The genome of the cucumber, Cucumis sativus L.</title>
        <authorList>
            <person name="Huang S."/>
            <person name="Li R."/>
            <person name="Zhang Z."/>
            <person name="Li L."/>
            <person name="Gu X."/>
            <person name="Fan W."/>
            <person name="Lucas W.J."/>
            <person name="Wang X."/>
            <person name="Xie B."/>
            <person name="Ni P."/>
            <person name="Ren Y."/>
            <person name="Zhu H."/>
            <person name="Li J."/>
            <person name="Lin K."/>
            <person name="Jin W."/>
            <person name="Fei Z."/>
            <person name="Li G."/>
            <person name="Staub J."/>
            <person name="Kilian A."/>
            <person name="van der Vossen E.A."/>
            <person name="Wu Y."/>
            <person name="Guo J."/>
            <person name="He J."/>
            <person name="Jia Z."/>
            <person name="Ren Y."/>
            <person name="Tian G."/>
            <person name="Lu Y."/>
            <person name="Ruan J."/>
            <person name="Qian W."/>
            <person name="Wang M."/>
            <person name="Huang Q."/>
            <person name="Li B."/>
            <person name="Xuan Z."/>
            <person name="Cao J."/>
            <person name="Asan"/>
            <person name="Wu Z."/>
            <person name="Zhang J."/>
            <person name="Cai Q."/>
            <person name="Bai Y."/>
            <person name="Zhao B."/>
            <person name="Han Y."/>
            <person name="Li Y."/>
            <person name="Li X."/>
            <person name="Wang S."/>
            <person name="Shi Q."/>
            <person name="Liu S."/>
            <person name="Cho W.K."/>
            <person name="Kim J.Y."/>
            <person name="Xu Y."/>
            <person name="Heller-Uszynska K."/>
            <person name="Miao H."/>
            <person name="Cheng Z."/>
            <person name="Zhang S."/>
            <person name="Wu J."/>
            <person name="Yang Y."/>
            <person name="Kang H."/>
            <person name="Li M."/>
            <person name="Liang H."/>
            <person name="Ren X."/>
            <person name="Shi Z."/>
            <person name="Wen M."/>
            <person name="Jian M."/>
            <person name="Yang H."/>
            <person name="Zhang G."/>
            <person name="Yang Z."/>
            <person name="Chen R."/>
            <person name="Liu S."/>
            <person name="Li J."/>
            <person name="Ma L."/>
            <person name="Liu H."/>
            <person name="Zhou Y."/>
            <person name="Zhao J."/>
            <person name="Fang X."/>
            <person name="Li G."/>
            <person name="Fang L."/>
            <person name="Li Y."/>
            <person name="Liu D."/>
            <person name="Zheng H."/>
            <person name="Zhang Y."/>
            <person name="Qin N."/>
            <person name="Li Z."/>
            <person name="Yang G."/>
            <person name="Yang S."/>
            <person name="Bolund L."/>
            <person name="Kristiansen K."/>
            <person name="Zheng H."/>
            <person name="Li S."/>
            <person name="Zhang X."/>
            <person name="Yang H."/>
            <person name="Wang J."/>
            <person name="Sun R."/>
            <person name="Zhang B."/>
            <person name="Jiang S."/>
            <person name="Wang J."/>
            <person name="Du Y."/>
            <person name="Li S."/>
        </authorList>
    </citation>
    <scope>NUCLEOTIDE SEQUENCE [LARGE SCALE GENOMIC DNA]</scope>
    <source>
        <strain evidence="4">cv. 9930</strain>
    </source>
</reference>
<dbReference type="OMA" id="YIWHTED"/>
<dbReference type="OrthoDB" id="428734at2759"/>
<name>A0A0A0LUW1_CUCSA</name>
<dbReference type="SUPFAM" id="SSF56219">
    <property type="entry name" value="DNase I-like"/>
    <property type="match status" value="1"/>
</dbReference>
<dbReference type="InterPro" id="IPR005135">
    <property type="entry name" value="Endo/exonuclease/phosphatase"/>
</dbReference>